<reference evidence="2 3" key="1">
    <citation type="submission" date="2013-07" db="EMBL/GenBank/DDBJ databases">
        <authorList>
            <person name="Weinstock G."/>
            <person name="Sodergren E."/>
            <person name="Wylie T."/>
            <person name="Fulton L."/>
            <person name="Fulton R."/>
            <person name="Fronick C."/>
            <person name="O'Laughlin M."/>
            <person name="Godfrey J."/>
            <person name="Miner T."/>
            <person name="Herter B."/>
            <person name="Appelbaum E."/>
            <person name="Cordes M."/>
            <person name="Lek S."/>
            <person name="Wollam A."/>
            <person name="Pepin K.H."/>
            <person name="Palsikar V.B."/>
            <person name="Mitreva M."/>
            <person name="Wilson R.K."/>
        </authorList>
    </citation>
    <scope>NUCLEOTIDE SEQUENCE [LARGE SCALE GENOMIC DNA]</scope>
    <source>
        <strain evidence="2 3">ATCC 27760</strain>
    </source>
</reference>
<dbReference type="HOGENOM" id="CLU_393172_0_0_9"/>
<gene>
    <name evidence="2" type="ORF">RUMCAL_01249</name>
</gene>
<keyword evidence="1" id="KW-0472">Membrane</keyword>
<dbReference type="STRING" id="411473.RUMCAL_01249"/>
<keyword evidence="1" id="KW-0812">Transmembrane</keyword>
<keyword evidence="3" id="KW-1185">Reference proteome</keyword>
<protein>
    <submittedName>
        <fullName evidence="2">Uncharacterized protein</fullName>
    </submittedName>
</protein>
<dbReference type="OrthoDB" id="1851908at2"/>
<keyword evidence="1" id="KW-1133">Transmembrane helix</keyword>
<evidence type="ECO:0000256" key="1">
    <source>
        <dbReference type="SAM" id="Phobius"/>
    </source>
</evidence>
<dbReference type="EMBL" id="AWVF01000157">
    <property type="protein sequence ID" value="ERJ96394.1"/>
    <property type="molecule type" value="Genomic_DNA"/>
</dbReference>
<feature type="transmembrane region" description="Helical" evidence="1">
    <location>
        <begin position="248"/>
        <end position="267"/>
    </location>
</feature>
<proteinExistence type="predicted"/>
<feature type="transmembrane region" description="Helical" evidence="1">
    <location>
        <begin position="59"/>
        <end position="84"/>
    </location>
</feature>
<dbReference type="RefSeq" id="WP_021682709.1">
    <property type="nucleotide sequence ID" value="NZ_KI260436.1"/>
</dbReference>
<name>U2M3R5_9FIRM</name>
<feature type="transmembrane region" description="Helical" evidence="1">
    <location>
        <begin position="104"/>
        <end position="124"/>
    </location>
</feature>
<organism evidence="2 3">
    <name type="scientific">Ruminococcus callidus ATCC 27760</name>
    <dbReference type="NCBI Taxonomy" id="411473"/>
    <lineage>
        <taxon>Bacteria</taxon>
        <taxon>Bacillati</taxon>
        <taxon>Bacillota</taxon>
        <taxon>Clostridia</taxon>
        <taxon>Eubacteriales</taxon>
        <taxon>Oscillospiraceae</taxon>
        <taxon>Ruminococcus</taxon>
    </lineage>
</organism>
<evidence type="ECO:0000313" key="3">
    <source>
        <dbReference type="Proteomes" id="UP000016662"/>
    </source>
</evidence>
<dbReference type="Proteomes" id="UP000016662">
    <property type="component" value="Unassembled WGS sequence"/>
</dbReference>
<feature type="transmembrane region" description="Helical" evidence="1">
    <location>
        <begin position="349"/>
        <end position="369"/>
    </location>
</feature>
<feature type="transmembrane region" description="Helical" evidence="1">
    <location>
        <begin position="176"/>
        <end position="197"/>
    </location>
</feature>
<comment type="caution">
    <text evidence="2">The sequence shown here is derived from an EMBL/GenBank/DDBJ whole genome shotgun (WGS) entry which is preliminary data.</text>
</comment>
<feature type="transmembrane region" description="Helical" evidence="1">
    <location>
        <begin position="144"/>
        <end position="164"/>
    </location>
</feature>
<feature type="transmembrane region" description="Helical" evidence="1">
    <location>
        <begin position="318"/>
        <end position="337"/>
    </location>
</feature>
<dbReference type="AlphaFoldDB" id="U2M3R5"/>
<sequence>MKQKKMHFSLRLLWEGFQQCKMIGIFSAVIVVLGAVLEPVAQAISLSSSPHYTKVVYEAWAINVTLLVVLLAAPLMTLMLFHFLDNRAASDLYHALPHKRITLYLSYAGAVLLWVVLLLVLGTLTSVITCGFTHKYITLLMDSLLPFAASLFCMSFLLVAGVLVSMSITGTVFTNLLFAGILLFLPRLCVLALQSSMVNALPFLSDSAGTGFFRNANNLLFSGVNVVFSMSENDGTSIETVFSPSWQAYLYTFLLGLLYFAIAAFLFHRRRSEAAGQSAPSRLLQHIYRIVVTMVICIFIVCVMFSEMTTGMMRDEWFAFLVLYLVAALVYFAYELITTKKWKNLLTALPGLGIVALLNVGILLGMHAVEKHIVAQRPAMQEIESVSFCSTDGTDYISGSSYLNYRDYINLMSRDIAITDPTAVTLVSYYLDENLKTWEEGGSNAYQSKYYTESDYSYCAYHVIIRTKDQTLCRLIYVPVSETEKLLDALQTNADYVDAWRNPPQELKGTAAFRDQVGSCYLSTEQAEELLQTYREELQSADFETLYQTMQNGSTDDTWVSDIDYTFRKNGRSYTLDCMIYQNLTPETTKKFYEMLYAAQKDDLAMLSELTKSDKNVSVNMNVYGGSSDSAYSGHYAYASDCQPLNQSESLQLLMQYAILDRPMQAGESYVELYLWSEDGLTDQGNAIDLQIPIKDSFFDDPQTEELFSVENYNEYDISDAELGDYDAVEAVG</sequence>
<dbReference type="PATRIC" id="fig|411473.3.peg.1018"/>
<evidence type="ECO:0000313" key="2">
    <source>
        <dbReference type="EMBL" id="ERJ96394.1"/>
    </source>
</evidence>
<dbReference type="eggNOG" id="ENOG5031A9Z">
    <property type="taxonomic scope" value="Bacteria"/>
</dbReference>
<accession>U2M3R5</accession>
<feature type="transmembrane region" description="Helical" evidence="1">
    <location>
        <begin position="287"/>
        <end position="306"/>
    </location>
</feature>